<dbReference type="GO" id="GO:0032259">
    <property type="term" value="P:methylation"/>
    <property type="evidence" value="ECO:0007669"/>
    <property type="project" value="UniProtKB-KW"/>
</dbReference>
<accession>A0A6J4HLF5</accession>
<evidence type="ECO:0000313" key="2">
    <source>
        <dbReference type="EMBL" id="CAA9227409.1"/>
    </source>
</evidence>
<evidence type="ECO:0000256" key="1">
    <source>
        <dbReference type="SAM" id="MobiDB-lite"/>
    </source>
</evidence>
<feature type="non-terminal residue" evidence="2">
    <location>
        <position position="185"/>
    </location>
</feature>
<feature type="compositionally biased region" description="Basic and acidic residues" evidence="1">
    <location>
        <begin position="21"/>
        <end position="33"/>
    </location>
</feature>
<feature type="region of interest" description="Disordered" evidence="1">
    <location>
        <begin position="21"/>
        <end position="92"/>
    </location>
</feature>
<feature type="compositionally biased region" description="Basic residues" evidence="1">
    <location>
        <begin position="175"/>
        <end position="185"/>
    </location>
</feature>
<keyword evidence="2" id="KW-0830">Ubiquinone</keyword>
<keyword evidence="2" id="KW-0489">Methyltransferase</keyword>
<dbReference type="GO" id="GO:0008168">
    <property type="term" value="F:methyltransferase activity"/>
    <property type="evidence" value="ECO:0007669"/>
    <property type="project" value="UniProtKB-KW"/>
</dbReference>
<feature type="region of interest" description="Disordered" evidence="1">
    <location>
        <begin position="127"/>
        <end position="185"/>
    </location>
</feature>
<protein>
    <submittedName>
        <fullName evidence="2">3-demethylubiquinone-9 3-methyltransferase</fullName>
    </submittedName>
</protein>
<feature type="non-terminal residue" evidence="2">
    <location>
        <position position="1"/>
    </location>
</feature>
<feature type="compositionally biased region" description="Gly residues" evidence="1">
    <location>
        <begin position="152"/>
        <end position="165"/>
    </location>
</feature>
<name>A0A6J4HLF5_9ACTN</name>
<dbReference type="AlphaFoldDB" id="A0A6J4HLF5"/>
<dbReference type="EMBL" id="CADCTP010000083">
    <property type="protein sequence ID" value="CAA9227409.1"/>
    <property type="molecule type" value="Genomic_DNA"/>
</dbReference>
<keyword evidence="2" id="KW-0808">Transferase</keyword>
<feature type="compositionally biased region" description="Basic and acidic residues" evidence="1">
    <location>
        <begin position="56"/>
        <end position="67"/>
    </location>
</feature>
<proteinExistence type="predicted"/>
<organism evidence="2">
    <name type="scientific">uncultured Mycobacteriales bacterium</name>
    <dbReference type="NCBI Taxonomy" id="581187"/>
    <lineage>
        <taxon>Bacteria</taxon>
        <taxon>Bacillati</taxon>
        <taxon>Actinomycetota</taxon>
        <taxon>Actinomycetes</taxon>
        <taxon>Mycobacteriales</taxon>
        <taxon>environmental samples</taxon>
    </lineage>
</organism>
<sequence length="185" mass="19756">VDRGAAAPTIWWRVVRPGRPSTERTHRHAEDHAVPVVRRPGRGGRDLLHVRLPQLPDHRGDPAREGRPGGGGRGADRVLLAGRPGLRRAERRPAVQLLRGRLAAGPLPVAGRGRPLLGEARRGRRGGALRLGEGPVRAVLAGRPDRAAGAGRRPGPGARGPGGRGDAPDGEDRHRRAAPGRRRRL</sequence>
<reference evidence="2" key="1">
    <citation type="submission" date="2020-02" db="EMBL/GenBank/DDBJ databases">
        <authorList>
            <person name="Meier V. D."/>
        </authorList>
    </citation>
    <scope>NUCLEOTIDE SEQUENCE</scope>
    <source>
        <strain evidence="2">AVDCRST_MAG41</strain>
    </source>
</reference>
<gene>
    <name evidence="2" type="ORF">AVDCRST_MAG41-979</name>
</gene>